<sequence length="81" mass="8654">MRTQHGGADVAALWDLPGKLVLLAAGGGQALTAAAHWWPFVCQEWRVLLKVAENGSGEDDEDSELRGGHFAWRVNKGVAAS</sequence>
<organism evidence="1 2">
    <name type="scientific">Portunus trituberculatus</name>
    <name type="common">Swimming crab</name>
    <name type="synonym">Neptunus trituberculatus</name>
    <dbReference type="NCBI Taxonomy" id="210409"/>
    <lineage>
        <taxon>Eukaryota</taxon>
        <taxon>Metazoa</taxon>
        <taxon>Ecdysozoa</taxon>
        <taxon>Arthropoda</taxon>
        <taxon>Crustacea</taxon>
        <taxon>Multicrustacea</taxon>
        <taxon>Malacostraca</taxon>
        <taxon>Eumalacostraca</taxon>
        <taxon>Eucarida</taxon>
        <taxon>Decapoda</taxon>
        <taxon>Pleocyemata</taxon>
        <taxon>Brachyura</taxon>
        <taxon>Eubrachyura</taxon>
        <taxon>Portunoidea</taxon>
        <taxon>Portunidae</taxon>
        <taxon>Portuninae</taxon>
        <taxon>Portunus</taxon>
    </lineage>
</organism>
<evidence type="ECO:0000313" key="1">
    <source>
        <dbReference type="EMBL" id="MPC11984.1"/>
    </source>
</evidence>
<gene>
    <name evidence="1" type="ORF">E2C01_004661</name>
</gene>
<dbReference type="Proteomes" id="UP000324222">
    <property type="component" value="Unassembled WGS sequence"/>
</dbReference>
<dbReference type="EMBL" id="VSRR010000191">
    <property type="protein sequence ID" value="MPC11984.1"/>
    <property type="molecule type" value="Genomic_DNA"/>
</dbReference>
<proteinExistence type="predicted"/>
<comment type="caution">
    <text evidence="1">The sequence shown here is derived from an EMBL/GenBank/DDBJ whole genome shotgun (WGS) entry which is preliminary data.</text>
</comment>
<name>A0A5B7CTK6_PORTR</name>
<protein>
    <submittedName>
        <fullName evidence="1">Uncharacterized protein</fullName>
    </submittedName>
</protein>
<reference evidence="1 2" key="1">
    <citation type="submission" date="2019-05" db="EMBL/GenBank/DDBJ databases">
        <title>Another draft genome of Portunus trituberculatus and its Hox gene families provides insights of decapod evolution.</title>
        <authorList>
            <person name="Jeong J.-H."/>
            <person name="Song I."/>
            <person name="Kim S."/>
            <person name="Choi T."/>
            <person name="Kim D."/>
            <person name="Ryu S."/>
            <person name="Kim W."/>
        </authorList>
    </citation>
    <scope>NUCLEOTIDE SEQUENCE [LARGE SCALE GENOMIC DNA]</scope>
    <source>
        <tissue evidence="1">Muscle</tissue>
    </source>
</reference>
<keyword evidence="2" id="KW-1185">Reference proteome</keyword>
<dbReference type="AlphaFoldDB" id="A0A5B7CTK6"/>
<accession>A0A5B7CTK6</accession>
<evidence type="ECO:0000313" key="2">
    <source>
        <dbReference type="Proteomes" id="UP000324222"/>
    </source>
</evidence>